<evidence type="ECO:0000256" key="9">
    <source>
        <dbReference type="ARBA" id="ARBA00044145"/>
    </source>
</evidence>
<evidence type="ECO:0000259" key="12">
    <source>
        <dbReference type="Pfam" id="PF21654"/>
    </source>
</evidence>
<gene>
    <name evidence="13" type="ORF">N4264_14785</name>
</gene>
<dbReference type="Proteomes" id="UP001064632">
    <property type="component" value="Chromosome"/>
</dbReference>
<keyword evidence="8" id="KW-0051">Antiviral defense</keyword>
<organism evidence="13 14">
    <name type="scientific">Tahibacter amnicola</name>
    <dbReference type="NCBI Taxonomy" id="2976241"/>
    <lineage>
        <taxon>Bacteria</taxon>
        <taxon>Pseudomonadati</taxon>
        <taxon>Pseudomonadota</taxon>
        <taxon>Gammaproteobacteria</taxon>
        <taxon>Lysobacterales</taxon>
        <taxon>Rhodanobacteraceae</taxon>
        <taxon>Tahibacter</taxon>
    </lineage>
</organism>
<evidence type="ECO:0000256" key="8">
    <source>
        <dbReference type="ARBA" id="ARBA00023118"/>
    </source>
</evidence>
<evidence type="ECO:0000313" key="13">
    <source>
        <dbReference type="EMBL" id="UXI66017.1"/>
    </source>
</evidence>
<evidence type="ECO:0000256" key="7">
    <source>
        <dbReference type="ARBA" id="ARBA00023080"/>
    </source>
</evidence>
<keyword evidence="3" id="KW-0479">Metal-binding</keyword>
<sequence>MTSSISQRNLALLLQELDIPDSAYERADQRYQNLGDFFASARAACSKHSPHIFPQGSFRLGTVIRPLGNDEYDLDVGCRLREGVTEATHSQQDLKRVVGRDLQTYRNDRQIEAPLEEKHRCWRLAYQDELAFHMDVVPSIPGNALHRQVLQERMRNNGIDPTVAANVAQHAGSITDNRSLDYRELNATWKLSNSEGFALWFESRMRQAQALLERTAAMAGTTVDRLPSRRWNSPLQAAIRILKRHRDVMYQKNPDAKPISVIITTLAGQAYQGENDLETTLAGVLDRMGGFVRPATPRVPNPVNPVEDFADKWADPSYAHLALERNFHAWLAQAKADFASLRNANAVPLLERALAHFKVSVGQDRLEKAIGAGTPASAPTPATIEPTTRPWTGP</sequence>
<keyword evidence="6" id="KW-0460">Magnesium</keyword>
<evidence type="ECO:0000256" key="11">
    <source>
        <dbReference type="SAM" id="MobiDB-lite"/>
    </source>
</evidence>
<evidence type="ECO:0000256" key="1">
    <source>
        <dbReference type="ARBA" id="ARBA00022679"/>
    </source>
</evidence>
<keyword evidence="1" id="KW-0808">Transferase</keyword>
<feature type="domain" description="Cyclic GMP-AMP synthase DncV-like nucleotidyltransferase" evidence="12">
    <location>
        <begin position="50"/>
        <end position="136"/>
    </location>
</feature>
<feature type="region of interest" description="Disordered" evidence="11">
    <location>
        <begin position="371"/>
        <end position="394"/>
    </location>
</feature>
<dbReference type="EMBL" id="CP104694">
    <property type="protein sequence ID" value="UXI66017.1"/>
    <property type="molecule type" value="Genomic_DNA"/>
</dbReference>
<dbReference type="CDD" id="cd05400">
    <property type="entry name" value="NT_2-5OAS_ClassI-CCAase"/>
    <property type="match status" value="1"/>
</dbReference>
<proteinExistence type="predicted"/>
<evidence type="ECO:0000256" key="3">
    <source>
        <dbReference type="ARBA" id="ARBA00022723"/>
    </source>
</evidence>
<evidence type="ECO:0000256" key="4">
    <source>
        <dbReference type="ARBA" id="ARBA00022741"/>
    </source>
</evidence>
<dbReference type="RefSeq" id="WP_261693007.1">
    <property type="nucleotide sequence ID" value="NZ_CP104694.1"/>
</dbReference>
<keyword evidence="7" id="KW-0546">Nucleotide metabolism</keyword>
<dbReference type="InterPro" id="IPR048445">
    <property type="entry name" value="DncV-like_NTFase"/>
</dbReference>
<evidence type="ECO:0000256" key="2">
    <source>
        <dbReference type="ARBA" id="ARBA00022695"/>
    </source>
</evidence>
<evidence type="ECO:0000256" key="6">
    <source>
        <dbReference type="ARBA" id="ARBA00022842"/>
    </source>
</evidence>
<accession>A0ABY6B8B1</accession>
<reference evidence="13" key="1">
    <citation type="submission" date="2022-09" db="EMBL/GenBank/DDBJ databases">
        <title>Tahibacter sp. nov., isolated from a fresh water.</title>
        <authorList>
            <person name="Baek J.H."/>
            <person name="Lee J.K."/>
            <person name="Kim J.M."/>
            <person name="Jeon C.O."/>
        </authorList>
    </citation>
    <scope>NUCLEOTIDE SEQUENCE</scope>
    <source>
        <strain evidence="13">W38</strain>
    </source>
</reference>
<evidence type="ECO:0000256" key="10">
    <source>
        <dbReference type="ARBA" id="ARBA00048304"/>
    </source>
</evidence>
<name>A0ABY6B8B1_9GAMM</name>
<keyword evidence="2" id="KW-0548">Nucleotidyltransferase</keyword>
<evidence type="ECO:0000256" key="5">
    <source>
        <dbReference type="ARBA" id="ARBA00022840"/>
    </source>
</evidence>
<evidence type="ECO:0000313" key="14">
    <source>
        <dbReference type="Proteomes" id="UP001064632"/>
    </source>
</evidence>
<dbReference type="Pfam" id="PF21654">
    <property type="entry name" value="DncV-like_NTFase"/>
    <property type="match status" value="1"/>
</dbReference>
<keyword evidence="14" id="KW-1185">Reference proteome</keyword>
<protein>
    <recommendedName>
        <fullName evidence="9">Cyclic GMP-AMP synthase</fullName>
    </recommendedName>
</protein>
<dbReference type="InterPro" id="IPR006116">
    <property type="entry name" value="NT_2-5OAS_ClassI-CCAase"/>
</dbReference>
<comment type="catalytic activity">
    <reaction evidence="10">
        <text>GTP + ATP = 3',3'-cGAMP + 2 diphosphate</text>
        <dbReference type="Rhea" id="RHEA:35647"/>
        <dbReference type="ChEBI" id="CHEBI:30616"/>
        <dbReference type="ChEBI" id="CHEBI:33019"/>
        <dbReference type="ChEBI" id="CHEBI:37565"/>
        <dbReference type="ChEBI" id="CHEBI:71501"/>
    </reaction>
    <physiologicalReaction direction="left-to-right" evidence="10">
        <dbReference type="Rhea" id="RHEA:35648"/>
    </physiologicalReaction>
</comment>
<keyword evidence="5" id="KW-0067">ATP-binding</keyword>
<keyword evidence="4" id="KW-0547">Nucleotide-binding</keyword>